<keyword evidence="2" id="KW-0472">Membrane</keyword>
<keyword evidence="4" id="KW-1185">Reference proteome</keyword>
<keyword evidence="2" id="KW-1133">Transmembrane helix</keyword>
<evidence type="ECO:0000256" key="2">
    <source>
        <dbReference type="SAM" id="Phobius"/>
    </source>
</evidence>
<dbReference type="HOGENOM" id="CLU_1828742_0_0_1"/>
<sequence length="141" mass="15783">MVLDQAKFHKLLDDMEQATSNLKSGHFKNNLKHLHYIYLLSLAYFVGSSTRIVNLNKWVSGQRLKDNEQMPRPNNVSWRGNSGRQDGGYTSIGDMTDVPQATPTSLLDAQSDDHLVDPQIDEPAVDIPAVAVPRQSNRPIN</sequence>
<name>M1DXB5_SOLTU</name>
<feature type="region of interest" description="Disordered" evidence="1">
    <location>
        <begin position="66"/>
        <end position="110"/>
    </location>
</feature>
<accession>M1DXB5</accession>
<dbReference type="EnsemblPlants" id="PGSC0003DMT400095918">
    <property type="protein sequence ID" value="PGSC0003DMT400095918"/>
    <property type="gene ID" value="PGSC0003DMG400045489"/>
</dbReference>
<reference evidence="4" key="1">
    <citation type="journal article" date="2011" name="Nature">
        <title>Genome sequence and analysis of the tuber crop potato.</title>
        <authorList>
            <consortium name="The Potato Genome Sequencing Consortium"/>
        </authorList>
    </citation>
    <scope>NUCLEOTIDE SEQUENCE [LARGE SCALE GENOMIC DNA]</scope>
    <source>
        <strain evidence="4">cv. DM1-3 516 R44</strain>
    </source>
</reference>
<feature type="transmembrane region" description="Helical" evidence="2">
    <location>
        <begin position="36"/>
        <end position="55"/>
    </location>
</feature>
<dbReference type="InParanoid" id="M1DXB5"/>
<organism evidence="3 4">
    <name type="scientific">Solanum tuberosum</name>
    <name type="common">Potato</name>
    <dbReference type="NCBI Taxonomy" id="4113"/>
    <lineage>
        <taxon>Eukaryota</taxon>
        <taxon>Viridiplantae</taxon>
        <taxon>Streptophyta</taxon>
        <taxon>Embryophyta</taxon>
        <taxon>Tracheophyta</taxon>
        <taxon>Spermatophyta</taxon>
        <taxon>Magnoliopsida</taxon>
        <taxon>eudicotyledons</taxon>
        <taxon>Gunneridae</taxon>
        <taxon>Pentapetalae</taxon>
        <taxon>asterids</taxon>
        <taxon>lamiids</taxon>
        <taxon>Solanales</taxon>
        <taxon>Solanaceae</taxon>
        <taxon>Solanoideae</taxon>
        <taxon>Solaneae</taxon>
        <taxon>Solanum</taxon>
    </lineage>
</organism>
<keyword evidence="2" id="KW-0812">Transmembrane</keyword>
<evidence type="ECO:0000313" key="3">
    <source>
        <dbReference type="EnsemblPlants" id="PGSC0003DMT400095918"/>
    </source>
</evidence>
<dbReference type="AlphaFoldDB" id="M1DXB5"/>
<protein>
    <submittedName>
        <fullName evidence="3">Uncharacterized protein</fullName>
    </submittedName>
</protein>
<proteinExistence type="predicted"/>
<dbReference type="Proteomes" id="UP000011115">
    <property type="component" value="Unassembled WGS sequence"/>
</dbReference>
<dbReference type="Gramene" id="PGSC0003DMT400095918">
    <property type="protein sequence ID" value="PGSC0003DMT400095918"/>
    <property type="gene ID" value="PGSC0003DMG400045489"/>
</dbReference>
<evidence type="ECO:0000256" key="1">
    <source>
        <dbReference type="SAM" id="MobiDB-lite"/>
    </source>
</evidence>
<feature type="compositionally biased region" description="Polar residues" evidence="1">
    <location>
        <begin position="99"/>
        <end position="108"/>
    </location>
</feature>
<evidence type="ECO:0000313" key="4">
    <source>
        <dbReference type="Proteomes" id="UP000011115"/>
    </source>
</evidence>
<dbReference type="PaxDb" id="4113-PGSC0003DMT400095918"/>
<feature type="compositionally biased region" description="Polar residues" evidence="1">
    <location>
        <begin position="72"/>
        <end position="84"/>
    </location>
</feature>
<reference evidence="3" key="2">
    <citation type="submission" date="2015-06" db="UniProtKB">
        <authorList>
            <consortium name="EnsemblPlants"/>
        </authorList>
    </citation>
    <scope>IDENTIFICATION</scope>
    <source>
        <strain evidence="3">DM1-3 516 R44</strain>
    </source>
</reference>